<dbReference type="Pfam" id="PF04371">
    <property type="entry name" value="PAD_porph"/>
    <property type="match status" value="1"/>
</dbReference>
<dbReference type="GO" id="GO:0009446">
    <property type="term" value="P:putrescine biosynthetic process"/>
    <property type="evidence" value="ECO:0007669"/>
    <property type="project" value="InterPro"/>
</dbReference>
<dbReference type="GO" id="GO:0004668">
    <property type="term" value="F:protein-arginine deiminase activity"/>
    <property type="evidence" value="ECO:0007669"/>
    <property type="project" value="InterPro"/>
</dbReference>
<name>A0A840DX50_9BACT</name>
<dbReference type="RefSeq" id="WP_183494034.1">
    <property type="nucleotide sequence ID" value="NZ_JACIFF010000001.1"/>
</dbReference>
<dbReference type="PANTHER" id="PTHR31377">
    <property type="entry name" value="AGMATINE DEIMINASE-RELATED"/>
    <property type="match status" value="1"/>
</dbReference>
<reference evidence="2 3" key="1">
    <citation type="submission" date="2020-08" db="EMBL/GenBank/DDBJ databases">
        <title>Genomic Encyclopedia of Type Strains, Phase IV (KMG-IV): sequencing the most valuable type-strain genomes for metagenomic binning, comparative biology and taxonomic classification.</title>
        <authorList>
            <person name="Goeker M."/>
        </authorList>
    </citation>
    <scope>NUCLEOTIDE SEQUENCE [LARGE SCALE GENOMIC DNA]</scope>
    <source>
        <strain evidence="2 3">DSM 105137</strain>
    </source>
</reference>
<gene>
    <name evidence="2" type="ORF">GGR28_000395</name>
</gene>
<keyword evidence="3" id="KW-1185">Reference proteome</keyword>
<proteinExistence type="predicted"/>
<organism evidence="2 3">
    <name type="scientific">Neolewinella aquimaris</name>
    <dbReference type="NCBI Taxonomy" id="1835722"/>
    <lineage>
        <taxon>Bacteria</taxon>
        <taxon>Pseudomonadati</taxon>
        <taxon>Bacteroidota</taxon>
        <taxon>Saprospiria</taxon>
        <taxon>Saprospirales</taxon>
        <taxon>Lewinellaceae</taxon>
        <taxon>Neolewinella</taxon>
    </lineage>
</organism>
<dbReference type="AlphaFoldDB" id="A0A840DX50"/>
<evidence type="ECO:0000313" key="3">
    <source>
        <dbReference type="Proteomes" id="UP000576209"/>
    </source>
</evidence>
<dbReference type="Gene3D" id="3.75.10.10">
    <property type="entry name" value="L-arginine/glycine Amidinotransferase, Chain A"/>
    <property type="match status" value="1"/>
</dbReference>
<sequence length="328" mass="36785">MRRLPAEWESQQTVLLCFPRRGGDWGEVLDAASLAMVEAANRIHEACPVTLIVSDTEHFARFAPQYRGSILELPTDDSWIRDSGPITVFDDGPLLLDFTFNGWGGKFDARRDNQLPEKIQRRLFPDAAYRRVKEVLEGGSIESDGRGTILTTTRCLLSGGRNEFTDRQEAERLLIDTLGATRIIWLEHGELIGDDTDAHIDTVARFLDEGTVAYVGPPPPDDEQYSDFVAMRTEIHEKLADYRLVELPWTGTINSRIDGHRLPASYANFLISNGTLFLPTYGVPADDEAVAVLERESSYAIVPVDCQPFVEQHGALHCLTMQIPNWNL</sequence>
<dbReference type="EC" id="3.5.3.12" evidence="2"/>
<evidence type="ECO:0000313" key="2">
    <source>
        <dbReference type="EMBL" id="MBB4077794.1"/>
    </source>
</evidence>
<dbReference type="PANTHER" id="PTHR31377:SF0">
    <property type="entry name" value="AGMATINE DEIMINASE-RELATED"/>
    <property type="match status" value="1"/>
</dbReference>
<dbReference type="SUPFAM" id="SSF55909">
    <property type="entry name" value="Pentein"/>
    <property type="match status" value="1"/>
</dbReference>
<accession>A0A840DX50</accession>
<dbReference type="Proteomes" id="UP000576209">
    <property type="component" value="Unassembled WGS sequence"/>
</dbReference>
<comment type="caution">
    <text evidence="2">The sequence shown here is derived from an EMBL/GenBank/DDBJ whole genome shotgun (WGS) entry which is preliminary data.</text>
</comment>
<dbReference type="EMBL" id="JACIFF010000001">
    <property type="protein sequence ID" value="MBB4077794.1"/>
    <property type="molecule type" value="Genomic_DNA"/>
</dbReference>
<evidence type="ECO:0000256" key="1">
    <source>
        <dbReference type="ARBA" id="ARBA00022801"/>
    </source>
</evidence>
<keyword evidence="1 2" id="KW-0378">Hydrolase</keyword>
<dbReference type="GO" id="GO:0047632">
    <property type="term" value="F:agmatine deiminase activity"/>
    <property type="evidence" value="ECO:0007669"/>
    <property type="project" value="UniProtKB-EC"/>
</dbReference>
<protein>
    <submittedName>
        <fullName evidence="2">Agmatine deiminase</fullName>
        <ecNumber evidence="2">3.5.3.12</ecNumber>
    </submittedName>
</protein>
<dbReference type="InterPro" id="IPR007466">
    <property type="entry name" value="Peptidyl-Arg-deiminase_porph"/>
</dbReference>